<evidence type="ECO:0000313" key="2">
    <source>
        <dbReference type="Proteomes" id="UP000199387"/>
    </source>
</evidence>
<name>A0A1G6L9H4_9BACL</name>
<dbReference type="AlphaFoldDB" id="A0A1G6L9H4"/>
<gene>
    <name evidence="1" type="ORF">SAMN04488112_10788</name>
</gene>
<reference evidence="1 2" key="1">
    <citation type="submission" date="2016-10" db="EMBL/GenBank/DDBJ databases">
        <authorList>
            <person name="de Groot N.N."/>
        </authorList>
    </citation>
    <scope>NUCLEOTIDE SEQUENCE [LARGE SCALE GENOMIC DNA]</scope>
    <source>
        <strain evidence="1 2">DSM 45514</strain>
    </source>
</reference>
<dbReference type="Proteomes" id="UP000199387">
    <property type="component" value="Unassembled WGS sequence"/>
</dbReference>
<accession>A0A1G6L9H4</accession>
<evidence type="ECO:0000313" key="1">
    <source>
        <dbReference type="EMBL" id="SDC39196.1"/>
    </source>
</evidence>
<protein>
    <submittedName>
        <fullName evidence="1">NAD(P) transhydrogenase subunit alpha</fullName>
    </submittedName>
</protein>
<dbReference type="EMBL" id="FMZA01000007">
    <property type="protein sequence ID" value="SDC39196.1"/>
    <property type="molecule type" value="Genomic_DNA"/>
</dbReference>
<proteinExistence type="predicted"/>
<keyword evidence="2" id="KW-1185">Reference proteome</keyword>
<organism evidence="1 2">
    <name type="scientific">Melghirimyces thermohalophilus</name>
    <dbReference type="NCBI Taxonomy" id="1236220"/>
    <lineage>
        <taxon>Bacteria</taxon>
        <taxon>Bacillati</taxon>
        <taxon>Bacillota</taxon>
        <taxon>Bacilli</taxon>
        <taxon>Bacillales</taxon>
        <taxon>Thermoactinomycetaceae</taxon>
        <taxon>Melghirimyces</taxon>
    </lineage>
</organism>
<dbReference type="STRING" id="1236220.SAMN04488112_10788"/>
<sequence>MDMMPRIPRAQEMAALSSQSTVVGYKAVLMAAHWLGRSLIQS</sequence>
<dbReference type="Gene3D" id="3.40.50.720">
    <property type="entry name" value="NAD(P)-binding Rossmann-like Domain"/>
    <property type="match status" value="2"/>
</dbReference>